<evidence type="ECO:0000259" key="2">
    <source>
        <dbReference type="Pfam" id="PF01757"/>
    </source>
</evidence>
<dbReference type="PANTHER" id="PTHR23028:SF134">
    <property type="entry name" value="PUTATIVE (AFU_ORTHOLOGUE AFUA_4G08520)-RELATED"/>
    <property type="match status" value="1"/>
</dbReference>
<dbReference type="PANTHER" id="PTHR23028">
    <property type="entry name" value="ACETYLTRANSFERASE"/>
    <property type="match status" value="1"/>
</dbReference>
<keyword evidence="1" id="KW-0472">Membrane</keyword>
<dbReference type="AlphaFoldDB" id="A0AAX4IMZ5"/>
<dbReference type="GeneID" id="87945660"/>
<feature type="transmembrane region" description="Helical" evidence="1">
    <location>
        <begin position="356"/>
        <end position="374"/>
    </location>
</feature>
<dbReference type="GO" id="GO:0016747">
    <property type="term" value="F:acyltransferase activity, transferring groups other than amino-acyl groups"/>
    <property type="evidence" value="ECO:0007669"/>
    <property type="project" value="InterPro"/>
</dbReference>
<proteinExistence type="predicted"/>
<dbReference type="Proteomes" id="UP001322277">
    <property type="component" value="Chromosome 5"/>
</dbReference>
<feature type="domain" description="Acyltransferase 3" evidence="2">
    <location>
        <begin position="42"/>
        <end position="447"/>
    </location>
</feature>
<feature type="transmembrane region" description="Helical" evidence="1">
    <location>
        <begin position="316"/>
        <end position="336"/>
    </location>
</feature>
<dbReference type="KEGG" id="cdet:87945660"/>
<feature type="transmembrane region" description="Helical" evidence="1">
    <location>
        <begin position="432"/>
        <end position="452"/>
    </location>
</feature>
<organism evidence="3 4">
    <name type="scientific">Colletotrichum destructivum</name>
    <dbReference type="NCBI Taxonomy" id="34406"/>
    <lineage>
        <taxon>Eukaryota</taxon>
        <taxon>Fungi</taxon>
        <taxon>Dikarya</taxon>
        <taxon>Ascomycota</taxon>
        <taxon>Pezizomycotina</taxon>
        <taxon>Sordariomycetes</taxon>
        <taxon>Hypocreomycetidae</taxon>
        <taxon>Glomerellales</taxon>
        <taxon>Glomerellaceae</taxon>
        <taxon>Colletotrichum</taxon>
        <taxon>Colletotrichum destructivum species complex</taxon>
    </lineage>
</organism>
<evidence type="ECO:0000256" key="1">
    <source>
        <dbReference type="SAM" id="Phobius"/>
    </source>
</evidence>
<keyword evidence="3" id="KW-0808">Transferase</keyword>
<gene>
    <name evidence="3" type="ORF">CDEST_09157</name>
</gene>
<name>A0AAX4IMZ5_9PEZI</name>
<accession>A0AAX4IMZ5</accession>
<reference evidence="4" key="1">
    <citation type="journal article" date="2023" name="bioRxiv">
        <title>Complete genome of the Medicago anthracnose fungus, Colletotrichum destructivum, reveals a mini-chromosome-like region within a core chromosome.</title>
        <authorList>
            <person name="Lapalu N."/>
            <person name="Simon A."/>
            <person name="Lu A."/>
            <person name="Plaumann P.-L."/>
            <person name="Amselem J."/>
            <person name="Pigne S."/>
            <person name="Auger A."/>
            <person name="Koch C."/>
            <person name="Dallery J.-F."/>
            <person name="O'Connell R.J."/>
        </authorList>
    </citation>
    <scope>NUCLEOTIDE SEQUENCE [LARGE SCALE GENOMIC DNA]</scope>
    <source>
        <strain evidence="4">CBS 520.97</strain>
    </source>
</reference>
<keyword evidence="1" id="KW-0812">Transmembrane</keyword>
<feature type="transmembrane region" description="Helical" evidence="1">
    <location>
        <begin position="42"/>
        <end position="62"/>
    </location>
</feature>
<evidence type="ECO:0000313" key="4">
    <source>
        <dbReference type="Proteomes" id="UP001322277"/>
    </source>
</evidence>
<sequence length="475" mass="54059">MKGHRNWHQFIECLKPTFARTQTPNEGLEPLEARPSNRSDTAYLDGLRGIAAFIVFILHLWMPFDRTTVLGFGPGLSYGIFNLPILRVVRSGKAMVRIFFVISGYVLTLSPARHYLDSSGEHYNKLGKALIKRPFRLFLPPIATTLLAMLLFRLGAFQTAEEMEALPAHLPAQTILLRKTFFDQLVDWAGFVAHKLTNPWGWVEDLFVDPDASYYGAHLWTIQTEFRCSIITLTTLQSLFVLRSISMRYFLSCSLILFCVVWLRWDVALFLAGMTLCLLDVERNARTIDRNYLGDTARITDSAHLRPSRENSRSRFWYEFAPWGLLVLGLWAVSYPDEKAGRALGFGLASKLCDSVDFWQSVGALAVVWSVGRLRPLKGMLSTKWLQYLGALSYSLYLVHYPFLETVGWRLTQLLREYFSSAAVQAGVGRSLGILAGNVIAFIFSTLTLLWASDYTWRALDKPCLRLLRWLDSVL</sequence>
<feature type="transmembrane region" description="Helical" evidence="1">
    <location>
        <begin position="137"/>
        <end position="156"/>
    </location>
</feature>
<dbReference type="InterPro" id="IPR002656">
    <property type="entry name" value="Acyl_transf_3_dom"/>
</dbReference>
<keyword evidence="4" id="KW-1185">Reference proteome</keyword>
<evidence type="ECO:0000313" key="3">
    <source>
        <dbReference type="EMBL" id="WQF84143.1"/>
    </source>
</evidence>
<feature type="transmembrane region" description="Helical" evidence="1">
    <location>
        <begin position="94"/>
        <end position="116"/>
    </location>
</feature>
<dbReference type="InterPro" id="IPR050879">
    <property type="entry name" value="Acyltransferase_3"/>
</dbReference>
<dbReference type="EMBL" id="CP137309">
    <property type="protein sequence ID" value="WQF84143.1"/>
    <property type="molecule type" value="Genomic_DNA"/>
</dbReference>
<dbReference type="RefSeq" id="XP_062781367.1">
    <property type="nucleotide sequence ID" value="XM_062925316.1"/>
</dbReference>
<keyword evidence="1" id="KW-1133">Transmembrane helix</keyword>
<dbReference type="Pfam" id="PF01757">
    <property type="entry name" value="Acyl_transf_3"/>
    <property type="match status" value="1"/>
</dbReference>
<protein>
    <submittedName>
        <fullName evidence="3">Acyltransferase 3 domain-containing protein</fullName>
    </submittedName>
</protein>
<feature type="transmembrane region" description="Helical" evidence="1">
    <location>
        <begin position="386"/>
        <end position="404"/>
    </location>
</feature>
<keyword evidence="3" id="KW-0012">Acyltransferase</keyword>